<dbReference type="Proteomes" id="UP000649829">
    <property type="component" value="Unassembled WGS sequence"/>
</dbReference>
<dbReference type="AlphaFoldDB" id="A0A917WLF3"/>
<evidence type="ECO:0000259" key="2">
    <source>
        <dbReference type="Pfam" id="PF01970"/>
    </source>
</evidence>
<proteinExistence type="predicted"/>
<dbReference type="PANTHER" id="PTHR35342:SF5">
    <property type="entry name" value="TRICARBOXYLIC TRANSPORT PROTEIN"/>
    <property type="match status" value="1"/>
</dbReference>
<dbReference type="RefSeq" id="WP_051630944.1">
    <property type="nucleotide sequence ID" value="NZ_BMLF01000004.1"/>
</dbReference>
<feature type="transmembrane region" description="Helical" evidence="1">
    <location>
        <begin position="414"/>
        <end position="430"/>
    </location>
</feature>
<dbReference type="PANTHER" id="PTHR35342">
    <property type="entry name" value="TRICARBOXYLIC TRANSPORT PROTEIN"/>
    <property type="match status" value="1"/>
</dbReference>
<keyword evidence="1" id="KW-0472">Membrane</keyword>
<organism evidence="3 4">
    <name type="scientific">Pseudooceanicola nanhaiensis</name>
    <dbReference type="NCBI Taxonomy" id="375761"/>
    <lineage>
        <taxon>Bacteria</taxon>
        <taxon>Pseudomonadati</taxon>
        <taxon>Pseudomonadota</taxon>
        <taxon>Alphaproteobacteria</taxon>
        <taxon>Rhodobacterales</taxon>
        <taxon>Paracoccaceae</taxon>
        <taxon>Pseudooceanicola</taxon>
    </lineage>
</organism>
<keyword evidence="1" id="KW-0812">Transmembrane</keyword>
<feature type="domain" description="DUF112" evidence="2">
    <location>
        <begin position="21"/>
        <end position="438"/>
    </location>
</feature>
<evidence type="ECO:0000256" key="1">
    <source>
        <dbReference type="SAM" id="Phobius"/>
    </source>
</evidence>
<feature type="transmembrane region" description="Helical" evidence="1">
    <location>
        <begin position="464"/>
        <end position="485"/>
    </location>
</feature>
<dbReference type="Pfam" id="PF01970">
    <property type="entry name" value="TctA"/>
    <property type="match status" value="1"/>
</dbReference>
<feature type="transmembrane region" description="Helical" evidence="1">
    <location>
        <begin position="6"/>
        <end position="26"/>
    </location>
</feature>
<feature type="transmembrane region" description="Helical" evidence="1">
    <location>
        <begin position="204"/>
        <end position="225"/>
    </location>
</feature>
<evidence type="ECO:0000313" key="3">
    <source>
        <dbReference type="EMBL" id="GGM12810.1"/>
    </source>
</evidence>
<reference evidence="3" key="1">
    <citation type="journal article" date="2014" name="Int. J. Syst. Evol. Microbiol.">
        <title>Complete genome sequence of Corynebacterium casei LMG S-19264T (=DSM 44701T), isolated from a smear-ripened cheese.</title>
        <authorList>
            <consortium name="US DOE Joint Genome Institute (JGI-PGF)"/>
            <person name="Walter F."/>
            <person name="Albersmeier A."/>
            <person name="Kalinowski J."/>
            <person name="Ruckert C."/>
        </authorList>
    </citation>
    <scope>NUCLEOTIDE SEQUENCE</scope>
    <source>
        <strain evidence="3">CGMCC 1.6293</strain>
    </source>
</reference>
<feature type="transmembrane region" description="Helical" evidence="1">
    <location>
        <begin position="359"/>
        <end position="377"/>
    </location>
</feature>
<reference evidence="3" key="2">
    <citation type="submission" date="2020-09" db="EMBL/GenBank/DDBJ databases">
        <authorList>
            <person name="Sun Q."/>
            <person name="Zhou Y."/>
        </authorList>
    </citation>
    <scope>NUCLEOTIDE SEQUENCE</scope>
    <source>
        <strain evidence="3">CGMCC 1.6293</strain>
    </source>
</reference>
<sequence length="503" mass="52756">MEDIFGALAIGLSTIFTAKVLVWTMVGIVSGMFFGLVPGLSGLTGMGLLLPFAIGQPPEVAFSFLLGMYAVTTQTDAIPAVLLGIPGTSAAQATYLDGYPMAKRGEAGRALSASYFASIVGTIVFSVIFLVLLPVIRPVINSFGSPEFFMLAMMGLVMSGSLVGPNIARGLMVAAAGLLISCIGVAGATGDYRYTLGWSYLEDGLPLVPVALGLFAVPEVMELMASRTSIARDFAVKGGALEGLRDTIRHRWLVVRCSVIGGVCGVVPGLGGSAAEWLGYSHAVQSARDSSQFGKGDIRGVLAAESATTAQKPGAIIPTVALGIPGNASMAVMLGVFLIVGLRPGSAMLNEQLPLTFQMLWTVILANIVVALICLVLQRHIVKLCQVRASVIAPLIITFMAIGATFASNSYNDLIAFAVFGALGLFMKAYDWPRVPLLIGMVLGQLAEANFFISVQVYGASWLWQRPIVLATLGLTLAFLAAMVLRGRRDRAMRAQQAGGGNA</sequence>
<feature type="transmembrane region" description="Helical" evidence="1">
    <location>
        <begin position="315"/>
        <end position="339"/>
    </location>
</feature>
<keyword evidence="4" id="KW-1185">Reference proteome</keyword>
<feature type="transmembrane region" description="Helical" evidence="1">
    <location>
        <begin position="33"/>
        <end position="54"/>
    </location>
</feature>
<comment type="caution">
    <text evidence="3">The sequence shown here is derived from an EMBL/GenBank/DDBJ whole genome shotgun (WGS) entry which is preliminary data.</text>
</comment>
<gene>
    <name evidence="3" type="ORF">GCM10011534_38570</name>
</gene>
<keyword evidence="1" id="KW-1133">Transmembrane helix</keyword>
<feature type="transmembrane region" description="Helical" evidence="1">
    <location>
        <begin position="437"/>
        <end position="458"/>
    </location>
</feature>
<feature type="transmembrane region" description="Helical" evidence="1">
    <location>
        <begin position="389"/>
        <end position="408"/>
    </location>
</feature>
<feature type="transmembrane region" description="Helical" evidence="1">
    <location>
        <begin position="113"/>
        <end position="136"/>
    </location>
</feature>
<evidence type="ECO:0000313" key="4">
    <source>
        <dbReference type="Proteomes" id="UP000649829"/>
    </source>
</evidence>
<feature type="transmembrane region" description="Helical" evidence="1">
    <location>
        <begin position="171"/>
        <end position="192"/>
    </location>
</feature>
<protein>
    <recommendedName>
        <fullName evidence="2">DUF112 domain-containing protein</fullName>
    </recommendedName>
</protein>
<dbReference type="InterPro" id="IPR002823">
    <property type="entry name" value="DUF112_TM"/>
</dbReference>
<name>A0A917WLF3_9RHOB</name>
<dbReference type="EMBL" id="BMLF01000004">
    <property type="protein sequence ID" value="GGM12810.1"/>
    <property type="molecule type" value="Genomic_DNA"/>
</dbReference>
<feature type="transmembrane region" description="Helical" evidence="1">
    <location>
        <begin position="148"/>
        <end position="164"/>
    </location>
</feature>
<accession>A0A917WLF3</accession>